<dbReference type="EMBL" id="WTUW01000002">
    <property type="protein sequence ID" value="MZR30524.1"/>
    <property type="molecule type" value="Genomic_DNA"/>
</dbReference>
<keyword evidence="2" id="KW-1185">Reference proteome</keyword>
<gene>
    <name evidence="1" type="ORF">GQE98_07735</name>
</gene>
<evidence type="ECO:0000313" key="2">
    <source>
        <dbReference type="Proteomes" id="UP000476030"/>
    </source>
</evidence>
<dbReference type="RefSeq" id="WP_161315101.1">
    <property type="nucleotide sequence ID" value="NZ_WTUW01000002.1"/>
</dbReference>
<sequence>MFFRKQSLRDRIASGDIFYRRMMLSLQEQATVLRIEDDNQGIPHVHYEKTVLRTGFQEPSGTNVLALAIFERDFQAAQ</sequence>
<proteinExistence type="predicted"/>
<organism evidence="1 2">
    <name type="scientific">Sneathiella litorea</name>
    <dbReference type="NCBI Taxonomy" id="2606216"/>
    <lineage>
        <taxon>Bacteria</taxon>
        <taxon>Pseudomonadati</taxon>
        <taxon>Pseudomonadota</taxon>
        <taxon>Alphaproteobacteria</taxon>
        <taxon>Sneathiellales</taxon>
        <taxon>Sneathiellaceae</taxon>
        <taxon>Sneathiella</taxon>
    </lineage>
</organism>
<protein>
    <submittedName>
        <fullName evidence="1">Uncharacterized protein</fullName>
    </submittedName>
</protein>
<name>A0A6L8W7N9_9PROT</name>
<dbReference type="AlphaFoldDB" id="A0A6L8W7N9"/>
<accession>A0A6L8W7N9</accession>
<comment type="caution">
    <text evidence="1">The sequence shown here is derived from an EMBL/GenBank/DDBJ whole genome shotgun (WGS) entry which is preliminary data.</text>
</comment>
<reference evidence="1 2" key="1">
    <citation type="submission" date="2019-12" db="EMBL/GenBank/DDBJ databases">
        <title>Snethiella sp. nov. sp. isolated from sea sand.</title>
        <authorList>
            <person name="Kim J."/>
            <person name="Jeong S.E."/>
            <person name="Jung H.S."/>
            <person name="Jeon C.O."/>
        </authorList>
    </citation>
    <scope>NUCLEOTIDE SEQUENCE [LARGE SCALE GENOMIC DNA]</scope>
    <source>
        <strain evidence="1 2">DP05</strain>
    </source>
</reference>
<evidence type="ECO:0000313" key="1">
    <source>
        <dbReference type="EMBL" id="MZR30524.1"/>
    </source>
</evidence>
<dbReference type="Proteomes" id="UP000476030">
    <property type="component" value="Unassembled WGS sequence"/>
</dbReference>